<evidence type="ECO:0000256" key="1">
    <source>
        <dbReference type="SAM" id="MobiDB-lite"/>
    </source>
</evidence>
<reference evidence="2" key="1">
    <citation type="submission" date="2020-02" db="EMBL/GenBank/DDBJ databases">
        <authorList>
            <person name="Meier V. D."/>
        </authorList>
    </citation>
    <scope>NUCLEOTIDE SEQUENCE</scope>
    <source>
        <strain evidence="2">AVDCRST_MAG20</strain>
    </source>
</reference>
<name>A0A6J4I7T8_9ACTN</name>
<protein>
    <submittedName>
        <fullName evidence="2">Uncharacterized protein</fullName>
    </submittedName>
</protein>
<accession>A0A6J4I7T8</accession>
<dbReference type="EMBL" id="CADCSY010000086">
    <property type="protein sequence ID" value="CAA9244857.1"/>
    <property type="molecule type" value="Genomic_DNA"/>
</dbReference>
<feature type="non-terminal residue" evidence="2">
    <location>
        <position position="1"/>
    </location>
</feature>
<organism evidence="2">
    <name type="scientific">uncultured Acidimicrobiales bacterium</name>
    <dbReference type="NCBI Taxonomy" id="310071"/>
    <lineage>
        <taxon>Bacteria</taxon>
        <taxon>Bacillati</taxon>
        <taxon>Actinomycetota</taxon>
        <taxon>Acidimicrobiia</taxon>
        <taxon>Acidimicrobiales</taxon>
        <taxon>environmental samples</taxon>
    </lineage>
</organism>
<proteinExistence type="predicted"/>
<gene>
    <name evidence="2" type="ORF">AVDCRST_MAG20-1923</name>
</gene>
<dbReference type="AlphaFoldDB" id="A0A6J4I7T8"/>
<evidence type="ECO:0000313" key="2">
    <source>
        <dbReference type="EMBL" id="CAA9244857.1"/>
    </source>
</evidence>
<feature type="region of interest" description="Disordered" evidence="1">
    <location>
        <begin position="1"/>
        <end position="43"/>
    </location>
</feature>
<feature type="non-terminal residue" evidence="2">
    <location>
        <position position="43"/>
    </location>
</feature>
<sequence>ERRRSGSRRCSDAAGRAGRPTRDPHGGGRDAAVVGVPPGRTRL</sequence>